<dbReference type="PANTHER" id="PTHR23088">
    <property type="entry name" value="NITRILASE-RELATED"/>
    <property type="match status" value="1"/>
</dbReference>
<dbReference type="EMBL" id="VUJU01002603">
    <property type="protein sequence ID" value="KAF0760704.1"/>
    <property type="molecule type" value="Genomic_DNA"/>
</dbReference>
<organism evidence="6 7">
    <name type="scientific">Aphis craccivora</name>
    <name type="common">Cowpea aphid</name>
    <dbReference type="NCBI Taxonomy" id="307492"/>
    <lineage>
        <taxon>Eukaryota</taxon>
        <taxon>Metazoa</taxon>
        <taxon>Ecdysozoa</taxon>
        <taxon>Arthropoda</taxon>
        <taxon>Hexapoda</taxon>
        <taxon>Insecta</taxon>
        <taxon>Pterygota</taxon>
        <taxon>Neoptera</taxon>
        <taxon>Paraneoptera</taxon>
        <taxon>Hemiptera</taxon>
        <taxon>Sternorrhyncha</taxon>
        <taxon>Aphidomorpha</taxon>
        <taxon>Aphidoidea</taxon>
        <taxon>Aphididae</taxon>
        <taxon>Aphidini</taxon>
        <taxon>Aphis</taxon>
        <taxon>Aphis</taxon>
    </lineage>
</organism>
<gene>
    <name evidence="6" type="ORF">FWK35_00016728</name>
</gene>
<dbReference type="Pfam" id="PF00795">
    <property type="entry name" value="CN_hydrolase"/>
    <property type="match status" value="1"/>
</dbReference>
<comment type="caution">
    <text evidence="6">The sequence shown here is derived from an EMBL/GenBank/DDBJ whole genome shotgun (WGS) entry which is preliminary data.</text>
</comment>
<evidence type="ECO:0000313" key="6">
    <source>
        <dbReference type="EMBL" id="KAF0760704.1"/>
    </source>
</evidence>
<dbReference type="AlphaFoldDB" id="A0A6G0YSP7"/>
<comment type="catalytic activity">
    <reaction evidence="4">
        <text>2-oxosuccinamate + H2O = oxaloacetate + NH4(+)</text>
        <dbReference type="Rhea" id="RHEA:59412"/>
        <dbReference type="ChEBI" id="CHEBI:15377"/>
        <dbReference type="ChEBI" id="CHEBI:16452"/>
        <dbReference type="ChEBI" id="CHEBI:28938"/>
        <dbReference type="ChEBI" id="CHEBI:57735"/>
        <dbReference type="EC" id="3.5.1.3"/>
    </reaction>
    <physiologicalReaction direction="left-to-right" evidence="4">
        <dbReference type="Rhea" id="RHEA:59413"/>
    </physiologicalReaction>
</comment>
<evidence type="ECO:0000256" key="2">
    <source>
        <dbReference type="ARBA" id="ARBA00039118"/>
    </source>
</evidence>
<dbReference type="PROSITE" id="PS50263">
    <property type="entry name" value="CN_HYDROLASE"/>
    <property type="match status" value="1"/>
</dbReference>
<dbReference type="OrthoDB" id="10250282at2759"/>
<dbReference type="InterPro" id="IPR003010">
    <property type="entry name" value="C-N_Hydrolase"/>
</dbReference>
<name>A0A6G0YSP7_APHCR</name>
<evidence type="ECO:0000313" key="7">
    <source>
        <dbReference type="Proteomes" id="UP000478052"/>
    </source>
</evidence>
<evidence type="ECO:0000256" key="1">
    <source>
        <dbReference type="ARBA" id="ARBA00036637"/>
    </source>
</evidence>
<feature type="non-terminal residue" evidence="6">
    <location>
        <position position="119"/>
    </location>
</feature>
<evidence type="ECO:0000259" key="5">
    <source>
        <dbReference type="PROSITE" id="PS50263"/>
    </source>
</evidence>
<dbReference type="Proteomes" id="UP000478052">
    <property type="component" value="Unassembled WGS sequence"/>
</dbReference>
<evidence type="ECO:0000256" key="4">
    <source>
        <dbReference type="ARBA" id="ARBA00048745"/>
    </source>
</evidence>
<proteinExistence type="predicted"/>
<evidence type="ECO:0000256" key="3">
    <source>
        <dbReference type="ARBA" id="ARBA00041576"/>
    </source>
</evidence>
<dbReference type="EC" id="3.5.1.3" evidence="2"/>
<protein>
    <recommendedName>
        <fullName evidence="2">omega-amidase</fullName>
        <ecNumber evidence="2">3.5.1.3</ecNumber>
    </recommendedName>
    <alternativeName>
        <fullName evidence="3">Nitrilase homolog 2</fullName>
    </alternativeName>
</protein>
<dbReference type="PANTHER" id="PTHR23088:SF30">
    <property type="entry name" value="OMEGA-AMIDASE NIT2"/>
    <property type="match status" value="1"/>
</dbReference>
<feature type="domain" description="CN hydrolase" evidence="5">
    <location>
        <begin position="1"/>
        <end position="119"/>
    </location>
</feature>
<comment type="catalytic activity">
    <reaction evidence="1">
        <text>2-oxoglutaramate + H2O = 2-oxoglutarate + NH4(+)</text>
        <dbReference type="Rhea" id="RHEA:32963"/>
        <dbReference type="ChEBI" id="CHEBI:15377"/>
        <dbReference type="ChEBI" id="CHEBI:16769"/>
        <dbReference type="ChEBI" id="CHEBI:16810"/>
        <dbReference type="ChEBI" id="CHEBI:28938"/>
        <dbReference type="EC" id="3.5.1.3"/>
    </reaction>
    <physiologicalReaction direction="left-to-right" evidence="1">
        <dbReference type="Rhea" id="RHEA:32964"/>
    </physiologicalReaction>
</comment>
<dbReference type="Gene3D" id="3.60.110.10">
    <property type="entry name" value="Carbon-nitrogen hydrolase"/>
    <property type="match status" value="1"/>
</dbReference>
<keyword evidence="7" id="KW-1185">Reference proteome</keyword>
<dbReference type="InterPro" id="IPR036526">
    <property type="entry name" value="C-N_Hydrolase_sf"/>
</dbReference>
<dbReference type="GO" id="GO:0006528">
    <property type="term" value="P:asparagine metabolic process"/>
    <property type="evidence" value="ECO:0007669"/>
    <property type="project" value="TreeGrafter"/>
</dbReference>
<dbReference type="SUPFAM" id="SSF56317">
    <property type="entry name" value="Carbon-nitrogen hydrolase"/>
    <property type="match status" value="1"/>
</dbReference>
<reference evidence="6 7" key="1">
    <citation type="submission" date="2019-08" db="EMBL/GenBank/DDBJ databases">
        <title>Whole genome of Aphis craccivora.</title>
        <authorList>
            <person name="Voronova N.V."/>
            <person name="Shulinski R.S."/>
            <person name="Bandarenka Y.V."/>
            <person name="Zhorov D.G."/>
            <person name="Warner D."/>
        </authorList>
    </citation>
    <scope>NUCLEOTIDE SEQUENCE [LARGE SCALE GENOMIC DNA]</scope>
    <source>
        <strain evidence="6">180601</strain>
        <tissue evidence="6">Whole Body</tissue>
    </source>
</reference>
<dbReference type="GO" id="GO:0006541">
    <property type="term" value="P:glutamine metabolic process"/>
    <property type="evidence" value="ECO:0007669"/>
    <property type="project" value="TreeGrafter"/>
</dbReference>
<sequence length="119" mass="13278">MLCSENTLKSFPLVKHVKLCHQLPSRIKCTLLVVQSQSYGGNKVYNMCTLCTVWDPNGNLIAKHRKVHLFDVNIPGSTCFKESNAMSPGNTLNTFQLGKFKVGLGICHDMRFSEMAVLC</sequence>
<dbReference type="GO" id="GO:0006107">
    <property type="term" value="P:oxaloacetate metabolic process"/>
    <property type="evidence" value="ECO:0007669"/>
    <property type="project" value="TreeGrafter"/>
</dbReference>
<dbReference type="GO" id="GO:0050152">
    <property type="term" value="F:omega-amidase activity"/>
    <property type="evidence" value="ECO:0007669"/>
    <property type="project" value="UniProtKB-EC"/>
</dbReference>
<accession>A0A6G0YSP7</accession>
<dbReference type="GO" id="GO:0005739">
    <property type="term" value="C:mitochondrion"/>
    <property type="evidence" value="ECO:0007669"/>
    <property type="project" value="TreeGrafter"/>
</dbReference>